<dbReference type="Gramene" id="AET2Gv20708400.8">
    <property type="protein sequence ID" value="AET2Gv20708400.8"/>
    <property type="gene ID" value="AET2Gv20708400"/>
</dbReference>
<dbReference type="AlphaFoldDB" id="A0A453C250"/>
<dbReference type="GO" id="GO:0140662">
    <property type="term" value="F:ATP-dependent protein folding chaperone"/>
    <property type="evidence" value="ECO:0007669"/>
    <property type="project" value="InterPro"/>
</dbReference>
<evidence type="ECO:0000313" key="6">
    <source>
        <dbReference type="EnsemblPlants" id="AET2Gv20708400.8"/>
    </source>
</evidence>
<evidence type="ECO:0000256" key="4">
    <source>
        <dbReference type="ARBA" id="ARBA00023186"/>
    </source>
</evidence>
<accession>A0A453C250</accession>
<dbReference type="Gene3D" id="3.30.260.10">
    <property type="entry name" value="TCP-1-like chaperonin intermediate domain"/>
    <property type="match status" value="1"/>
</dbReference>
<dbReference type="InterPro" id="IPR027410">
    <property type="entry name" value="TCP-1-like_intermed_sf"/>
</dbReference>
<dbReference type="SUPFAM" id="SSF48592">
    <property type="entry name" value="GroEL equatorial domain-like"/>
    <property type="match status" value="1"/>
</dbReference>
<organism evidence="6 7">
    <name type="scientific">Aegilops tauschii subsp. strangulata</name>
    <name type="common">Goatgrass</name>
    <dbReference type="NCBI Taxonomy" id="200361"/>
    <lineage>
        <taxon>Eukaryota</taxon>
        <taxon>Viridiplantae</taxon>
        <taxon>Streptophyta</taxon>
        <taxon>Embryophyta</taxon>
        <taxon>Tracheophyta</taxon>
        <taxon>Spermatophyta</taxon>
        <taxon>Magnoliopsida</taxon>
        <taxon>Liliopsida</taxon>
        <taxon>Poales</taxon>
        <taxon>Poaceae</taxon>
        <taxon>BOP clade</taxon>
        <taxon>Pooideae</taxon>
        <taxon>Triticodae</taxon>
        <taxon>Triticeae</taxon>
        <taxon>Triticinae</taxon>
        <taxon>Aegilops</taxon>
    </lineage>
</organism>
<dbReference type="PRINTS" id="PR00298">
    <property type="entry name" value="CHAPERONIN60"/>
</dbReference>
<reference evidence="6" key="3">
    <citation type="journal article" date="2017" name="Nature">
        <title>Genome sequence of the progenitor of the wheat D genome Aegilops tauschii.</title>
        <authorList>
            <person name="Luo M.C."/>
            <person name="Gu Y.Q."/>
            <person name="Puiu D."/>
            <person name="Wang H."/>
            <person name="Twardziok S.O."/>
            <person name="Deal K.R."/>
            <person name="Huo N."/>
            <person name="Zhu T."/>
            <person name="Wang L."/>
            <person name="Wang Y."/>
            <person name="McGuire P.E."/>
            <person name="Liu S."/>
            <person name="Long H."/>
            <person name="Ramasamy R.K."/>
            <person name="Rodriguez J.C."/>
            <person name="Van S.L."/>
            <person name="Yuan L."/>
            <person name="Wang Z."/>
            <person name="Xia Z."/>
            <person name="Xiao L."/>
            <person name="Anderson O.D."/>
            <person name="Ouyang S."/>
            <person name="Liang Y."/>
            <person name="Zimin A.V."/>
            <person name="Pertea G."/>
            <person name="Qi P."/>
            <person name="Bennetzen J.L."/>
            <person name="Dai X."/>
            <person name="Dawson M.W."/>
            <person name="Muller H.G."/>
            <person name="Kugler K."/>
            <person name="Rivarola-Duarte L."/>
            <person name="Spannagl M."/>
            <person name="Mayer K.F.X."/>
            <person name="Lu F.H."/>
            <person name="Bevan M.W."/>
            <person name="Leroy P."/>
            <person name="Li P."/>
            <person name="You F.M."/>
            <person name="Sun Q."/>
            <person name="Liu Z."/>
            <person name="Lyons E."/>
            <person name="Wicker T."/>
            <person name="Salzberg S.L."/>
            <person name="Devos K.M."/>
            <person name="Dvorak J."/>
        </authorList>
    </citation>
    <scope>NUCLEOTIDE SEQUENCE [LARGE SCALE GENOMIC DNA]</scope>
    <source>
        <strain evidence="6">cv. AL8/78</strain>
    </source>
</reference>
<evidence type="ECO:0000256" key="2">
    <source>
        <dbReference type="ARBA" id="ARBA00022741"/>
    </source>
</evidence>
<comment type="similarity">
    <text evidence="1 5">Belongs to the chaperonin (HSP60) family.</text>
</comment>
<reference evidence="6" key="5">
    <citation type="journal article" date="2021" name="G3 (Bethesda)">
        <title>Aegilops tauschii genome assembly Aet v5.0 features greater sequence contiguity and improved annotation.</title>
        <authorList>
            <person name="Wang L."/>
            <person name="Zhu T."/>
            <person name="Rodriguez J.C."/>
            <person name="Deal K.R."/>
            <person name="Dubcovsky J."/>
            <person name="McGuire P.E."/>
            <person name="Lux T."/>
            <person name="Spannagl M."/>
            <person name="Mayer K.F.X."/>
            <person name="Baldrich P."/>
            <person name="Meyers B.C."/>
            <person name="Huo N."/>
            <person name="Gu Y.Q."/>
            <person name="Zhou H."/>
            <person name="Devos K.M."/>
            <person name="Bennetzen J.L."/>
            <person name="Unver T."/>
            <person name="Budak H."/>
            <person name="Gulick P.J."/>
            <person name="Galiba G."/>
            <person name="Kalapos B."/>
            <person name="Nelson D.R."/>
            <person name="Li P."/>
            <person name="You F.M."/>
            <person name="Luo M.C."/>
            <person name="Dvorak J."/>
        </authorList>
    </citation>
    <scope>NUCLEOTIDE SEQUENCE [LARGE SCALE GENOMIC DNA]</scope>
    <source>
        <strain evidence="6">cv. AL8/78</strain>
    </source>
</reference>
<dbReference type="Pfam" id="PF00118">
    <property type="entry name" value="Cpn60_TCP1"/>
    <property type="match status" value="1"/>
</dbReference>
<dbReference type="EnsemblPlants" id="AET2Gv20708400.8">
    <property type="protein sequence ID" value="AET2Gv20708400.8"/>
    <property type="gene ID" value="AET2Gv20708400"/>
</dbReference>
<name>A0A453C250_AEGTS</name>
<reference evidence="7" key="2">
    <citation type="journal article" date="2017" name="Nat. Plants">
        <title>The Aegilops tauschii genome reveals multiple impacts of transposons.</title>
        <authorList>
            <person name="Zhao G."/>
            <person name="Zou C."/>
            <person name="Li K."/>
            <person name="Wang K."/>
            <person name="Li T."/>
            <person name="Gao L."/>
            <person name="Zhang X."/>
            <person name="Wang H."/>
            <person name="Yang Z."/>
            <person name="Liu X."/>
            <person name="Jiang W."/>
            <person name="Mao L."/>
            <person name="Kong X."/>
            <person name="Jiao Y."/>
            <person name="Jia J."/>
        </authorList>
    </citation>
    <scope>NUCLEOTIDE SEQUENCE [LARGE SCALE GENOMIC DNA]</scope>
    <source>
        <strain evidence="7">cv. AL8/78</strain>
    </source>
</reference>
<evidence type="ECO:0000256" key="3">
    <source>
        <dbReference type="ARBA" id="ARBA00022840"/>
    </source>
</evidence>
<dbReference type="PANTHER" id="PTHR45633">
    <property type="entry name" value="60 KDA HEAT SHOCK PROTEIN, MITOCHONDRIAL"/>
    <property type="match status" value="1"/>
</dbReference>
<dbReference type="InterPro" id="IPR027413">
    <property type="entry name" value="GROEL-like_equatorial_sf"/>
</dbReference>
<dbReference type="GO" id="GO:0042026">
    <property type="term" value="P:protein refolding"/>
    <property type="evidence" value="ECO:0007669"/>
    <property type="project" value="InterPro"/>
</dbReference>
<protein>
    <recommendedName>
        <fullName evidence="8">RuBisCO large subunit-binding protein subunit beta, chloroplastic</fullName>
    </recommendedName>
</protein>
<proteinExistence type="inferred from homology"/>
<sequence length="259" mass="28131">FLGSASKVIVKKDSTLIVTDGSTLHAVEKRVAQIKGQVENSKETYQKKILGERIARLSGAIAIIQVGAQTVIELKDKKLRIEDALNATMAAIEEGVVVGGGCSLLRLSQKIDIIKESLDNLEQKIGADIFKHALSYPTTLIANNAGMSGKFVIEKVLSNDNASYGYNAANGCYEDLMASGILDPSKVVRCCIEHSAVVAKSFLTSDVVIVEAQESKPVRVRPPMPPRNLIPPMPASEFQVFESSMHALVWSHHKCAWDE</sequence>
<dbReference type="Gene3D" id="3.50.7.10">
    <property type="entry name" value="GroEL"/>
    <property type="match status" value="1"/>
</dbReference>
<evidence type="ECO:0000313" key="7">
    <source>
        <dbReference type="Proteomes" id="UP000015105"/>
    </source>
</evidence>
<dbReference type="Gene3D" id="1.10.560.10">
    <property type="entry name" value="GroEL-like equatorial domain"/>
    <property type="match status" value="1"/>
</dbReference>
<dbReference type="Proteomes" id="UP000015105">
    <property type="component" value="Chromosome 2D"/>
</dbReference>
<reference evidence="6" key="4">
    <citation type="submission" date="2019-03" db="UniProtKB">
        <authorList>
            <consortium name="EnsemblPlants"/>
        </authorList>
    </citation>
    <scope>IDENTIFICATION</scope>
</reference>
<dbReference type="InterPro" id="IPR018370">
    <property type="entry name" value="Chaperonin_Cpn60_CS"/>
</dbReference>
<evidence type="ECO:0008006" key="8">
    <source>
        <dbReference type="Google" id="ProtNLM"/>
    </source>
</evidence>
<evidence type="ECO:0000256" key="5">
    <source>
        <dbReference type="RuleBase" id="RU000418"/>
    </source>
</evidence>
<dbReference type="InterPro" id="IPR002423">
    <property type="entry name" value="Cpn60/GroEL/TCP-1"/>
</dbReference>
<dbReference type="GO" id="GO:0005524">
    <property type="term" value="F:ATP binding"/>
    <property type="evidence" value="ECO:0007669"/>
    <property type="project" value="UniProtKB-KW"/>
</dbReference>
<dbReference type="SUPFAM" id="SSF52029">
    <property type="entry name" value="GroEL apical domain-like"/>
    <property type="match status" value="1"/>
</dbReference>
<evidence type="ECO:0000256" key="1">
    <source>
        <dbReference type="ARBA" id="ARBA00006607"/>
    </source>
</evidence>
<dbReference type="InterPro" id="IPR001844">
    <property type="entry name" value="Cpn60/GroEL"/>
</dbReference>
<keyword evidence="4" id="KW-0143">Chaperone</keyword>
<dbReference type="InterPro" id="IPR027409">
    <property type="entry name" value="GroEL-like_apical_dom_sf"/>
</dbReference>
<dbReference type="PROSITE" id="PS00296">
    <property type="entry name" value="CHAPERONINS_CPN60"/>
    <property type="match status" value="1"/>
</dbReference>
<keyword evidence="2" id="KW-0547">Nucleotide-binding</keyword>
<reference evidence="7" key="1">
    <citation type="journal article" date="2014" name="Science">
        <title>Ancient hybridizations among the ancestral genomes of bread wheat.</title>
        <authorList>
            <consortium name="International Wheat Genome Sequencing Consortium,"/>
            <person name="Marcussen T."/>
            <person name="Sandve S.R."/>
            <person name="Heier L."/>
            <person name="Spannagl M."/>
            <person name="Pfeifer M."/>
            <person name="Jakobsen K.S."/>
            <person name="Wulff B.B."/>
            <person name="Steuernagel B."/>
            <person name="Mayer K.F."/>
            <person name="Olsen O.A."/>
        </authorList>
    </citation>
    <scope>NUCLEOTIDE SEQUENCE [LARGE SCALE GENOMIC DNA]</scope>
    <source>
        <strain evidence="7">cv. AL8/78</strain>
    </source>
</reference>
<keyword evidence="3" id="KW-0067">ATP-binding</keyword>
<keyword evidence="7" id="KW-1185">Reference proteome</keyword>